<keyword evidence="4" id="KW-0805">Transcription regulation</keyword>
<dbReference type="InterPro" id="IPR043135">
    <property type="entry name" value="Fur_C"/>
</dbReference>
<dbReference type="GO" id="GO:0045892">
    <property type="term" value="P:negative regulation of DNA-templated transcription"/>
    <property type="evidence" value="ECO:0007669"/>
    <property type="project" value="TreeGrafter"/>
</dbReference>
<keyword evidence="5" id="KW-0238">DNA-binding</keyword>
<keyword evidence="3" id="KW-0862">Zinc</keyword>
<proteinExistence type="inferred from homology"/>
<dbReference type="InterPro" id="IPR036388">
    <property type="entry name" value="WH-like_DNA-bd_sf"/>
</dbReference>
<evidence type="ECO:0000256" key="2">
    <source>
        <dbReference type="ARBA" id="ARBA00022491"/>
    </source>
</evidence>
<dbReference type="InterPro" id="IPR036390">
    <property type="entry name" value="WH_DNA-bd_sf"/>
</dbReference>
<name>X1VQT8_9ZZZZ</name>
<protein>
    <recommendedName>
        <fullName evidence="8">Ferric uptake regulation protein</fullName>
    </recommendedName>
</protein>
<dbReference type="Gene3D" id="1.10.10.10">
    <property type="entry name" value="Winged helix-like DNA-binding domain superfamily/Winged helix DNA-binding domain"/>
    <property type="match status" value="1"/>
</dbReference>
<sequence length="90" mass="10270">VTVYRTLALLVEHGYIRRIHFDDKCHGYARVELSHGHLLVCRGCNQTIEVAGTEDLKPLMKQVQIETGFVIEDHLLELIGLCRECQIIPT</sequence>
<evidence type="ECO:0008006" key="8">
    <source>
        <dbReference type="Google" id="ProtNLM"/>
    </source>
</evidence>
<dbReference type="SUPFAM" id="SSF46785">
    <property type="entry name" value="Winged helix' DNA-binding domain"/>
    <property type="match status" value="1"/>
</dbReference>
<dbReference type="AlphaFoldDB" id="X1VQT8"/>
<dbReference type="Pfam" id="PF01475">
    <property type="entry name" value="FUR"/>
    <property type="match status" value="1"/>
</dbReference>
<dbReference type="PANTHER" id="PTHR33202:SF7">
    <property type="entry name" value="FERRIC UPTAKE REGULATION PROTEIN"/>
    <property type="match status" value="1"/>
</dbReference>
<reference evidence="7" key="1">
    <citation type="journal article" date="2014" name="Front. Microbiol.">
        <title>High frequency of phylogenetically diverse reductive dehalogenase-homologous genes in deep subseafloor sedimentary metagenomes.</title>
        <authorList>
            <person name="Kawai M."/>
            <person name="Futagami T."/>
            <person name="Toyoda A."/>
            <person name="Takaki Y."/>
            <person name="Nishi S."/>
            <person name="Hori S."/>
            <person name="Arai W."/>
            <person name="Tsubouchi T."/>
            <person name="Morono Y."/>
            <person name="Uchiyama I."/>
            <person name="Ito T."/>
            <person name="Fujiyama A."/>
            <person name="Inagaki F."/>
            <person name="Takami H."/>
        </authorList>
    </citation>
    <scope>NUCLEOTIDE SEQUENCE</scope>
    <source>
        <strain evidence="7">Expedition CK06-06</strain>
    </source>
</reference>
<evidence type="ECO:0000256" key="1">
    <source>
        <dbReference type="ARBA" id="ARBA00007957"/>
    </source>
</evidence>
<dbReference type="GO" id="GO:0000976">
    <property type="term" value="F:transcription cis-regulatory region binding"/>
    <property type="evidence" value="ECO:0007669"/>
    <property type="project" value="TreeGrafter"/>
</dbReference>
<dbReference type="InterPro" id="IPR002481">
    <property type="entry name" value="FUR"/>
</dbReference>
<gene>
    <name evidence="7" type="ORF">S12H4_42093</name>
</gene>
<accession>X1VQT8</accession>
<evidence type="ECO:0000256" key="6">
    <source>
        <dbReference type="ARBA" id="ARBA00023163"/>
    </source>
</evidence>
<evidence type="ECO:0000256" key="5">
    <source>
        <dbReference type="ARBA" id="ARBA00023125"/>
    </source>
</evidence>
<dbReference type="PANTHER" id="PTHR33202">
    <property type="entry name" value="ZINC UPTAKE REGULATION PROTEIN"/>
    <property type="match status" value="1"/>
</dbReference>
<keyword evidence="2" id="KW-0678">Repressor</keyword>
<evidence type="ECO:0000256" key="3">
    <source>
        <dbReference type="ARBA" id="ARBA00022833"/>
    </source>
</evidence>
<dbReference type="GO" id="GO:0008270">
    <property type="term" value="F:zinc ion binding"/>
    <property type="evidence" value="ECO:0007669"/>
    <property type="project" value="TreeGrafter"/>
</dbReference>
<comment type="similarity">
    <text evidence="1">Belongs to the Fur family.</text>
</comment>
<dbReference type="GO" id="GO:0003700">
    <property type="term" value="F:DNA-binding transcription factor activity"/>
    <property type="evidence" value="ECO:0007669"/>
    <property type="project" value="InterPro"/>
</dbReference>
<evidence type="ECO:0000313" key="7">
    <source>
        <dbReference type="EMBL" id="GAJ11695.1"/>
    </source>
</evidence>
<keyword evidence="6" id="KW-0804">Transcription</keyword>
<feature type="non-terminal residue" evidence="7">
    <location>
        <position position="1"/>
    </location>
</feature>
<dbReference type="Gene3D" id="3.30.1490.190">
    <property type="match status" value="1"/>
</dbReference>
<dbReference type="EMBL" id="BARW01025720">
    <property type="protein sequence ID" value="GAJ11695.1"/>
    <property type="molecule type" value="Genomic_DNA"/>
</dbReference>
<comment type="caution">
    <text evidence="7">The sequence shown here is derived from an EMBL/GenBank/DDBJ whole genome shotgun (WGS) entry which is preliminary data.</text>
</comment>
<organism evidence="7">
    <name type="scientific">marine sediment metagenome</name>
    <dbReference type="NCBI Taxonomy" id="412755"/>
    <lineage>
        <taxon>unclassified sequences</taxon>
        <taxon>metagenomes</taxon>
        <taxon>ecological metagenomes</taxon>
    </lineage>
</organism>
<evidence type="ECO:0000256" key="4">
    <source>
        <dbReference type="ARBA" id="ARBA00023015"/>
    </source>
</evidence>
<dbReference type="GO" id="GO:1900376">
    <property type="term" value="P:regulation of secondary metabolite biosynthetic process"/>
    <property type="evidence" value="ECO:0007669"/>
    <property type="project" value="TreeGrafter"/>
</dbReference>